<dbReference type="Proteomes" id="UP001177023">
    <property type="component" value="Unassembled WGS sequence"/>
</dbReference>
<evidence type="ECO:0000313" key="1">
    <source>
        <dbReference type="EMBL" id="CAJ0583414.1"/>
    </source>
</evidence>
<keyword evidence="2" id="KW-1185">Reference proteome</keyword>
<name>A0AA36G9X3_9BILA</name>
<feature type="non-terminal residue" evidence="1">
    <location>
        <position position="127"/>
    </location>
</feature>
<accession>A0AA36G9X3</accession>
<evidence type="ECO:0000313" key="2">
    <source>
        <dbReference type="Proteomes" id="UP001177023"/>
    </source>
</evidence>
<reference evidence="1" key="1">
    <citation type="submission" date="2023-06" db="EMBL/GenBank/DDBJ databases">
        <authorList>
            <person name="Delattre M."/>
        </authorList>
    </citation>
    <scope>NUCLEOTIDE SEQUENCE</scope>
    <source>
        <strain evidence="1">AF72</strain>
    </source>
</reference>
<organism evidence="1 2">
    <name type="scientific">Mesorhabditis spiculigera</name>
    <dbReference type="NCBI Taxonomy" id="96644"/>
    <lineage>
        <taxon>Eukaryota</taxon>
        <taxon>Metazoa</taxon>
        <taxon>Ecdysozoa</taxon>
        <taxon>Nematoda</taxon>
        <taxon>Chromadorea</taxon>
        <taxon>Rhabditida</taxon>
        <taxon>Rhabditina</taxon>
        <taxon>Rhabditomorpha</taxon>
        <taxon>Rhabditoidea</taxon>
        <taxon>Rhabditidae</taxon>
        <taxon>Mesorhabditinae</taxon>
        <taxon>Mesorhabditis</taxon>
    </lineage>
</organism>
<comment type="caution">
    <text evidence="1">The sequence shown here is derived from an EMBL/GenBank/DDBJ whole genome shotgun (WGS) entry which is preliminary data.</text>
</comment>
<dbReference type="AlphaFoldDB" id="A0AA36G9X3"/>
<sequence length="127" mass="14704">MLVRRPGSHVPVTPTITIPNAVELLNKIPIQRWPAKRWIPCSLRHTSKPTPIYKNNLLHSLSSKWQQLSVGREAEQAREQELRRLHSEALHHMGAYYRAAVSSRINPIDQMFALLELSMNEARHQEK</sequence>
<gene>
    <name evidence="1" type="ORF">MSPICULIGERA_LOCUS21495</name>
</gene>
<proteinExistence type="predicted"/>
<protein>
    <submittedName>
        <fullName evidence="1">Uncharacterized protein</fullName>
    </submittedName>
</protein>
<dbReference type="EMBL" id="CATQJA010002665">
    <property type="protein sequence ID" value="CAJ0583414.1"/>
    <property type="molecule type" value="Genomic_DNA"/>
</dbReference>